<dbReference type="EMBL" id="JAUSVP010000010">
    <property type="protein sequence ID" value="MDQ0448795.1"/>
    <property type="molecule type" value="Genomic_DNA"/>
</dbReference>
<dbReference type="Proteomes" id="UP001231124">
    <property type="component" value="Unassembled WGS sequence"/>
</dbReference>
<gene>
    <name evidence="2" type="ORF">QO012_003307</name>
</gene>
<name>A0ABU0I4I9_9HYPH</name>
<reference evidence="2 3" key="1">
    <citation type="submission" date="2023-07" db="EMBL/GenBank/DDBJ databases">
        <title>Genomic Encyclopedia of Type Strains, Phase IV (KMG-IV): sequencing the most valuable type-strain genomes for metagenomic binning, comparative biology and taxonomic classification.</title>
        <authorList>
            <person name="Goeker M."/>
        </authorList>
    </citation>
    <scope>NUCLEOTIDE SEQUENCE [LARGE SCALE GENOMIC DNA]</scope>
    <source>
        <strain evidence="2 3">DSM 19013</strain>
    </source>
</reference>
<organism evidence="2 3">
    <name type="scientific">Methylobacterium aerolatum</name>
    <dbReference type="NCBI Taxonomy" id="418708"/>
    <lineage>
        <taxon>Bacteria</taxon>
        <taxon>Pseudomonadati</taxon>
        <taxon>Pseudomonadota</taxon>
        <taxon>Alphaproteobacteria</taxon>
        <taxon>Hyphomicrobiales</taxon>
        <taxon>Methylobacteriaceae</taxon>
        <taxon>Methylobacterium</taxon>
    </lineage>
</organism>
<sequence>MRPGRIFKLALTAITLPWPLPAMARNEQPAGGAFMNSYTSDPYFDPRSRYSQAHSLGDIGGQPMLTEPYDEAPPCPLFDTACERQLERARHHAYP</sequence>
<feature type="chain" id="PRO_5047414389" evidence="1">
    <location>
        <begin position="25"/>
        <end position="95"/>
    </location>
</feature>
<keyword evidence="3" id="KW-1185">Reference proteome</keyword>
<keyword evidence="1" id="KW-0732">Signal</keyword>
<proteinExistence type="predicted"/>
<comment type="caution">
    <text evidence="2">The sequence shown here is derived from an EMBL/GenBank/DDBJ whole genome shotgun (WGS) entry which is preliminary data.</text>
</comment>
<dbReference type="RefSeq" id="WP_238201876.1">
    <property type="nucleotide sequence ID" value="NZ_BPQE01000006.1"/>
</dbReference>
<feature type="signal peptide" evidence="1">
    <location>
        <begin position="1"/>
        <end position="24"/>
    </location>
</feature>
<evidence type="ECO:0000313" key="3">
    <source>
        <dbReference type="Proteomes" id="UP001231124"/>
    </source>
</evidence>
<evidence type="ECO:0000256" key="1">
    <source>
        <dbReference type="SAM" id="SignalP"/>
    </source>
</evidence>
<accession>A0ABU0I4I9</accession>
<protein>
    <submittedName>
        <fullName evidence="2">Uncharacterized protein</fullName>
    </submittedName>
</protein>
<evidence type="ECO:0000313" key="2">
    <source>
        <dbReference type="EMBL" id="MDQ0448795.1"/>
    </source>
</evidence>